<reference evidence="1 2" key="1">
    <citation type="submission" date="2016-02" db="EMBL/GenBank/DDBJ databases">
        <title>Genome analysis of coral dinoflagellate symbionts highlights evolutionary adaptations to a symbiotic lifestyle.</title>
        <authorList>
            <person name="Aranda M."/>
            <person name="Li Y."/>
            <person name="Liew Y.J."/>
            <person name="Baumgarten S."/>
            <person name="Simakov O."/>
            <person name="Wilson M."/>
            <person name="Piel J."/>
            <person name="Ashoor H."/>
            <person name="Bougouffa S."/>
            <person name="Bajic V.B."/>
            <person name="Ryu T."/>
            <person name="Ravasi T."/>
            <person name="Bayer T."/>
            <person name="Micklem G."/>
            <person name="Kim H."/>
            <person name="Bhak J."/>
            <person name="Lajeunesse T.C."/>
            <person name="Voolstra C.R."/>
        </authorList>
    </citation>
    <scope>NUCLEOTIDE SEQUENCE [LARGE SCALE GENOMIC DNA]</scope>
    <source>
        <strain evidence="1 2">CCMP2467</strain>
    </source>
</reference>
<proteinExistence type="predicted"/>
<accession>A0A1Q9ETI2</accession>
<dbReference type="EMBL" id="LSRX01000073">
    <property type="protein sequence ID" value="OLQ10736.1"/>
    <property type="molecule type" value="Genomic_DNA"/>
</dbReference>
<sequence length="224" mass="25382">MKLWVPSSPLPPLLLPICVERWDVQGQATSKQDDAIMVPIQGSVLRDLGTVVHRSWEFVKVANVLHLEFAYVGRHRLCTREHQQMRLMYELAGYQGTMPAESRHVGTGVQQSQEKHRQDAIVTLHALPRTKEEALQLLKATGTEEKPLMILCRLEENTYRAVHHVRRLADQLDVHPGWAAVARLPLADGHSNAVTGATAPDVPRGRRYEVLWERRSPVLFFGVQ</sequence>
<name>A0A1Q9ETI2_SYMMI</name>
<dbReference type="AlphaFoldDB" id="A0A1Q9ETI2"/>
<comment type="caution">
    <text evidence="1">The sequence shown here is derived from an EMBL/GenBank/DDBJ whole genome shotgun (WGS) entry which is preliminary data.</text>
</comment>
<evidence type="ECO:0000313" key="1">
    <source>
        <dbReference type="EMBL" id="OLQ10736.1"/>
    </source>
</evidence>
<protein>
    <submittedName>
        <fullName evidence="1">Uncharacterized protein</fullName>
    </submittedName>
</protein>
<gene>
    <name evidence="1" type="ORF">AK812_SmicGene5512</name>
</gene>
<dbReference type="OrthoDB" id="10307627at2759"/>
<organism evidence="1 2">
    <name type="scientific">Symbiodinium microadriaticum</name>
    <name type="common">Dinoflagellate</name>
    <name type="synonym">Zooxanthella microadriatica</name>
    <dbReference type="NCBI Taxonomy" id="2951"/>
    <lineage>
        <taxon>Eukaryota</taxon>
        <taxon>Sar</taxon>
        <taxon>Alveolata</taxon>
        <taxon>Dinophyceae</taxon>
        <taxon>Suessiales</taxon>
        <taxon>Symbiodiniaceae</taxon>
        <taxon>Symbiodinium</taxon>
    </lineage>
</organism>
<keyword evidence="2" id="KW-1185">Reference proteome</keyword>
<evidence type="ECO:0000313" key="2">
    <source>
        <dbReference type="Proteomes" id="UP000186817"/>
    </source>
</evidence>
<dbReference type="Proteomes" id="UP000186817">
    <property type="component" value="Unassembled WGS sequence"/>
</dbReference>